<dbReference type="Gene3D" id="3.30.160.100">
    <property type="entry name" value="Ribosome hibernation promotion factor-like"/>
    <property type="match status" value="1"/>
</dbReference>
<dbReference type="GO" id="GO:0043024">
    <property type="term" value="F:ribosomal small subunit binding"/>
    <property type="evidence" value="ECO:0007669"/>
    <property type="project" value="TreeGrafter"/>
</dbReference>
<evidence type="ECO:0000259" key="4">
    <source>
        <dbReference type="Pfam" id="PF16321"/>
    </source>
</evidence>
<dbReference type="Gene3D" id="3.30.505.50">
    <property type="entry name" value="Sigma 54 modulation/S30EA ribosomal protein, C-terminal domain"/>
    <property type="match status" value="1"/>
</dbReference>
<organism evidence="5 6">
    <name type="scientific">Dermatophilus congolensis</name>
    <dbReference type="NCBI Taxonomy" id="1863"/>
    <lineage>
        <taxon>Bacteria</taxon>
        <taxon>Bacillati</taxon>
        <taxon>Actinomycetota</taxon>
        <taxon>Actinomycetes</taxon>
        <taxon>Micrococcales</taxon>
        <taxon>Dermatophilaceae</taxon>
        <taxon>Dermatophilus</taxon>
    </lineage>
</organism>
<dbReference type="Pfam" id="PF16321">
    <property type="entry name" value="Ribosom_S30AE_C"/>
    <property type="match status" value="1"/>
</dbReference>
<dbReference type="PANTHER" id="PTHR33231:SF1">
    <property type="entry name" value="30S RIBOSOMAL PROTEIN"/>
    <property type="match status" value="1"/>
</dbReference>
<dbReference type="InterPro" id="IPR038416">
    <property type="entry name" value="Ribosom_S30AE_C_sf"/>
</dbReference>
<evidence type="ECO:0000256" key="2">
    <source>
        <dbReference type="ARBA" id="ARBA00022845"/>
    </source>
</evidence>
<evidence type="ECO:0000313" key="6">
    <source>
        <dbReference type="Proteomes" id="UP000254118"/>
    </source>
</evidence>
<sequence>MELTVTARHVQVSDRFRSVLEEKIEKIEHLAPRAQRVEVIVGHETSRNAPKGSVRVEITCIAKGPVLRAEAFADDPYSALDLVLAKLSERLRRANSKKKVRRHRGPDLATATADLDVVEAMPQGGSSGGGDEVNPLEAKLGVTGDSPVQVREKVHASSPMTLDQALYEMELVGHDFYLFHDKDSDSPCVVYRRRGWDYGVIRLEVSEAEDVAQ</sequence>
<keyword evidence="2 3" id="KW-0810">Translation regulation</keyword>
<keyword evidence="1 3" id="KW-0963">Cytoplasm</keyword>
<comment type="caution">
    <text evidence="5">The sequence shown here is derived from an EMBL/GenBank/DDBJ whole genome shotgun (WGS) entry which is preliminary data.</text>
</comment>
<dbReference type="EMBL" id="UFYA01000001">
    <property type="protein sequence ID" value="STD06799.1"/>
    <property type="molecule type" value="Genomic_DNA"/>
</dbReference>
<dbReference type="RefSeq" id="WP_115029842.1">
    <property type="nucleotide sequence ID" value="NZ_JAAFNO010000001.1"/>
</dbReference>
<dbReference type="HAMAP" id="MF_00839">
    <property type="entry name" value="HPF"/>
    <property type="match status" value="1"/>
</dbReference>
<proteinExistence type="inferred from homology"/>
<comment type="similarity">
    <text evidence="3">Belongs to the HPF/YfiA ribosome-associated protein family. Long HPF subfamily.</text>
</comment>
<dbReference type="AlphaFoldDB" id="A0AA46BMC3"/>
<gene>
    <name evidence="3" type="primary">hpf</name>
    <name evidence="5" type="ORF">NCTC7915_00684</name>
</gene>
<name>A0AA46BMC3_9MICO</name>
<dbReference type="FunFam" id="3.30.505.50:FF:000002">
    <property type="entry name" value="Ribosome hibernation promoting factor"/>
    <property type="match status" value="1"/>
</dbReference>
<dbReference type="InterPro" id="IPR034694">
    <property type="entry name" value="HPF_long/plastid"/>
</dbReference>
<dbReference type="InterPro" id="IPR003489">
    <property type="entry name" value="RHF/RaiA"/>
</dbReference>
<dbReference type="NCBIfam" id="TIGR00741">
    <property type="entry name" value="yfiA"/>
    <property type="match status" value="1"/>
</dbReference>
<dbReference type="InterPro" id="IPR032528">
    <property type="entry name" value="Ribosom_S30AE_C"/>
</dbReference>
<reference evidence="5 6" key="1">
    <citation type="submission" date="2018-06" db="EMBL/GenBank/DDBJ databases">
        <authorList>
            <consortium name="Pathogen Informatics"/>
            <person name="Doyle S."/>
        </authorList>
    </citation>
    <scope>NUCLEOTIDE SEQUENCE [LARGE SCALE GENOMIC DNA]</scope>
    <source>
        <strain evidence="5 6">NCTC7915</strain>
    </source>
</reference>
<evidence type="ECO:0000256" key="1">
    <source>
        <dbReference type="ARBA" id="ARBA00022490"/>
    </source>
</evidence>
<accession>A0AA46BMC3</accession>
<dbReference type="CDD" id="cd00552">
    <property type="entry name" value="RaiA"/>
    <property type="match status" value="1"/>
</dbReference>
<protein>
    <recommendedName>
        <fullName evidence="3">Ribosome hibernation promoting factor</fullName>
        <shortName evidence="3">HPF</shortName>
    </recommendedName>
</protein>
<feature type="domain" description="Sigma 54 modulation/S30EA ribosomal protein C-terminal" evidence="4">
    <location>
        <begin position="150"/>
        <end position="200"/>
    </location>
</feature>
<comment type="function">
    <text evidence="3">Required for dimerization of active 70S ribosomes into 100S ribosomes in stationary phase; 100S ribosomes are translationally inactive and sometimes present during exponential growth.</text>
</comment>
<dbReference type="InterPro" id="IPR050574">
    <property type="entry name" value="HPF/YfiA_ribosome-assoc"/>
</dbReference>
<dbReference type="Pfam" id="PF02482">
    <property type="entry name" value="Ribosomal_S30AE"/>
    <property type="match status" value="1"/>
</dbReference>
<dbReference type="PANTHER" id="PTHR33231">
    <property type="entry name" value="30S RIBOSOMAL PROTEIN"/>
    <property type="match status" value="1"/>
</dbReference>
<dbReference type="SUPFAM" id="SSF69754">
    <property type="entry name" value="Ribosome binding protein Y (YfiA homologue)"/>
    <property type="match status" value="1"/>
</dbReference>
<comment type="subunit">
    <text evidence="3">Interacts with 100S ribosomes.</text>
</comment>
<evidence type="ECO:0000313" key="5">
    <source>
        <dbReference type="EMBL" id="STD06799.1"/>
    </source>
</evidence>
<dbReference type="GO" id="GO:0022627">
    <property type="term" value="C:cytosolic small ribosomal subunit"/>
    <property type="evidence" value="ECO:0007669"/>
    <property type="project" value="TreeGrafter"/>
</dbReference>
<evidence type="ECO:0000256" key="3">
    <source>
        <dbReference type="HAMAP-Rule" id="MF_00839"/>
    </source>
</evidence>
<dbReference type="InterPro" id="IPR036567">
    <property type="entry name" value="RHF-like"/>
</dbReference>
<dbReference type="GO" id="GO:0045900">
    <property type="term" value="P:negative regulation of translational elongation"/>
    <property type="evidence" value="ECO:0007669"/>
    <property type="project" value="TreeGrafter"/>
</dbReference>
<comment type="subcellular location">
    <subcellularLocation>
        <location evidence="3">Cytoplasm</location>
    </subcellularLocation>
</comment>
<dbReference type="Proteomes" id="UP000254118">
    <property type="component" value="Unassembled WGS sequence"/>
</dbReference>